<name>A0ABY9D5D9_VITVI</name>
<organism evidence="2 3">
    <name type="scientific">Vitis vinifera</name>
    <name type="common">Grape</name>
    <dbReference type="NCBI Taxonomy" id="29760"/>
    <lineage>
        <taxon>Eukaryota</taxon>
        <taxon>Viridiplantae</taxon>
        <taxon>Streptophyta</taxon>
        <taxon>Embryophyta</taxon>
        <taxon>Tracheophyta</taxon>
        <taxon>Spermatophyta</taxon>
        <taxon>Magnoliopsida</taxon>
        <taxon>eudicotyledons</taxon>
        <taxon>Gunneridae</taxon>
        <taxon>Pentapetalae</taxon>
        <taxon>rosids</taxon>
        <taxon>Vitales</taxon>
        <taxon>Vitaceae</taxon>
        <taxon>Viteae</taxon>
        <taxon>Vitis</taxon>
    </lineage>
</organism>
<feature type="domain" description="Terpene synthase metal-binding" evidence="1">
    <location>
        <begin position="1"/>
        <end position="48"/>
    </location>
</feature>
<dbReference type="SUPFAM" id="SSF48576">
    <property type="entry name" value="Terpenoid synthases"/>
    <property type="match status" value="1"/>
</dbReference>
<keyword evidence="3" id="KW-1185">Reference proteome</keyword>
<reference evidence="2 3" key="1">
    <citation type="journal article" date="2023" name="Hortic Res">
        <title>The complete reference genome for grapevine (Vitis vinifera L.) genetics and breeding.</title>
        <authorList>
            <person name="Shi X."/>
            <person name="Cao S."/>
            <person name="Wang X."/>
            <person name="Huang S."/>
            <person name="Wang Y."/>
            <person name="Liu Z."/>
            <person name="Liu W."/>
            <person name="Leng X."/>
            <person name="Peng Y."/>
            <person name="Wang N."/>
            <person name="Wang Y."/>
            <person name="Ma Z."/>
            <person name="Xu X."/>
            <person name="Zhang F."/>
            <person name="Xue H."/>
            <person name="Zhong H."/>
            <person name="Wang Y."/>
            <person name="Zhang K."/>
            <person name="Velt A."/>
            <person name="Avia K."/>
            <person name="Holtgrawe D."/>
            <person name="Grimplet J."/>
            <person name="Matus J.T."/>
            <person name="Ware D."/>
            <person name="Wu X."/>
            <person name="Wang H."/>
            <person name="Liu C."/>
            <person name="Fang Y."/>
            <person name="Rustenholz C."/>
            <person name="Cheng Z."/>
            <person name="Xiao H."/>
            <person name="Zhou Y."/>
        </authorList>
    </citation>
    <scope>NUCLEOTIDE SEQUENCE [LARGE SCALE GENOMIC DNA]</scope>
    <source>
        <strain evidence="3">cv. Pinot noir / PN40024</strain>
        <tissue evidence="2">Leaf</tissue>
    </source>
</reference>
<dbReference type="Pfam" id="PF03936">
    <property type="entry name" value="Terpene_synth_C"/>
    <property type="match status" value="1"/>
</dbReference>
<dbReference type="InterPro" id="IPR005630">
    <property type="entry name" value="Terpene_synthase_metal-bd"/>
</dbReference>
<dbReference type="EMBL" id="CP126660">
    <property type="protein sequence ID" value="WKA01871.1"/>
    <property type="molecule type" value="Genomic_DNA"/>
</dbReference>
<dbReference type="Gene3D" id="1.10.600.10">
    <property type="entry name" value="Farnesyl Diphosphate Synthase"/>
    <property type="match status" value="1"/>
</dbReference>
<gene>
    <name evidence="2" type="ORF">VitviT2T_020123</name>
</gene>
<proteinExistence type="predicted"/>
<protein>
    <recommendedName>
        <fullName evidence="1">Terpene synthase metal-binding domain-containing protein</fullName>
    </recommendedName>
</protein>
<dbReference type="InterPro" id="IPR008949">
    <property type="entry name" value="Isoprenoid_synthase_dom_sf"/>
</dbReference>
<dbReference type="Proteomes" id="UP001227230">
    <property type="component" value="Chromosome 13"/>
</dbReference>
<accession>A0ABY9D5D9</accession>
<sequence length="56" mass="6664">MDQLPEYMKLCFLALYNSINEMAYDAIKEHGLHIISYLRKVVYIVCKCELIPFLCY</sequence>
<evidence type="ECO:0000313" key="3">
    <source>
        <dbReference type="Proteomes" id="UP001227230"/>
    </source>
</evidence>
<evidence type="ECO:0000259" key="1">
    <source>
        <dbReference type="Pfam" id="PF03936"/>
    </source>
</evidence>
<evidence type="ECO:0000313" key="2">
    <source>
        <dbReference type="EMBL" id="WKA01871.1"/>
    </source>
</evidence>